<dbReference type="EMBL" id="JBCLYO010000015">
    <property type="protein sequence ID" value="KAL0082749.1"/>
    <property type="molecule type" value="Genomic_DNA"/>
</dbReference>
<keyword evidence="4 6" id="KW-1133">Transmembrane helix</keyword>
<accession>A0ABR3AUG3</accession>
<evidence type="ECO:0000256" key="4">
    <source>
        <dbReference type="ARBA" id="ARBA00022989"/>
    </source>
</evidence>
<feature type="transmembrane region" description="Helical" evidence="6">
    <location>
        <begin position="173"/>
        <end position="193"/>
    </location>
</feature>
<keyword evidence="2" id="KW-0813">Transport</keyword>
<name>A0ABR3AUG3_PHYBL</name>
<dbReference type="PANTHER" id="PTHR43791:SF36">
    <property type="entry name" value="TRANSPORTER, PUTATIVE (AFU_ORTHOLOGUE AFUA_6G08340)-RELATED"/>
    <property type="match status" value="1"/>
</dbReference>
<keyword evidence="3 6" id="KW-0812">Transmembrane</keyword>
<feature type="transmembrane region" description="Helical" evidence="6">
    <location>
        <begin position="140"/>
        <end position="161"/>
    </location>
</feature>
<dbReference type="Proteomes" id="UP001448207">
    <property type="component" value="Unassembled WGS sequence"/>
</dbReference>
<feature type="transmembrane region" description="Helical" evidence="6">
    <location>
        <begin position="205"/>
        <end position="224"/>
    </location>
</feature>
<comment type="caution">
    <text evidence="8">The sequence shown here is derived from an EMBL/GenBank/DDBJ whole genome shotgun (WGS) entry which is preliminary data.</text>
</comment>
<keyword evidence="5 6" id="KW-0472">Membrane</keyword>
<dbReference type="PANTHER" id="PTHR43791">
    <property type="entry name" value="PERMEASE-RELATED"/>
    <property type="match status" value="1"/>
</dbReference>
<evidence type="ECO:0000256" key="5">
    <source>
        <dbReference type="ARBA" id="ARBA00023136"/>
    </source>
</evidence>
<dbReference type="Pfam" id="PF07690">
    <property type="entry name" value="MFS_1"/>
    <property type="match status" value="1"/>
</dbReference>
<organism evidence="8 9">
    <name type="scientific">Phycomyces blakesleeanus</name>
    <dbReference type="NCBI Taxonomy" id="4837"/>
    <lineage>
        <taxon>Eukaryota</taxon>
        <taxon>Fungi</taxon>
        <taxon>Fungi incertae sedis</taxon>
        <taxon>Mucoromycota</taxon>
        <taxon>Mucoromycotina</taxon>
        <taxon>Mucoromycetes</taxon>
        <taxon>Mucorales</taxon>
        <taxon>Phycomycetaceae</taxon>
        <taxon>Phycomyces</taxon>
    </lineage>
</organism>
<sequence>MAETKEEYYLADIEKDSGVYKQSYTETTQVITESVETHSHGIMASATTGSFDEQGNKAHTVSAAERALVRKLDFIYVMPCIAVLNFLQFFDKSALNYSSVLGIIVDTGLHGQQFSWLGSIFYLGYLLYQPINAYLLQRVPLAKYLGTLICFWGAVLALTSLGKNFSQLAALRFLLGFFEAGVYPCCIMLISIMYRRTEQAGRIGAVYICNGIAMAVGGLISYGIGHMVNVGGKAPWQWIMIILGCITTLFGVVFFVCLVDSPTSRFLRLTPEQEDIVKARTLDNAVVYTKEIKKAHIIESLKEPRFWLLAFASLLINLQNGALTTFNSIITVSFGFSSLNAILLSIPSGVIDCIYIAGAVYINRRYGHTLLTCAGLLTMSTIGLILLVSIPSGPPKLAGLYLCWAYAAAYVMLLTSIANNVAGYTKKIFYSSGIMVFYTIGNFAGPQMMVAKQAPRYLGGMIGYMAANVICICLLLIARHLMIKSNRERLANPSAAVVDINDDLTDRENPHYIYRI</sequence>
<dbReference type="InterPro" id="IPR036259">
    <property type="entry name" value="MFS_trans_sf"/>
</dbReference>
<protein>
    <submittedName>
        <fullName evidence="8">Major facilitator superfamily domain-containing protein</fullName>
    </submittedName>
</protein>
<evidence type="ECO:0000256" key="3">
    <source>
        <dbReference type="ARBA" id="ARBA00022692"/>
    </source>
</evidence>
<dbReference type="SUPFAM" id="SSF103473">
    <property type="entry name" value="MFS general substrate transporter"/>
    <property type="match status" value="1"/>
</dbReference>
<feature type="transmembrane region" description="Helical" evidence="6">
    <location>
        <begin position="457"/>
        <end position="478"/>
    </location>
</feature>
<feature type="transmembrane region" description="Helical" evidence="6">
    <location>
        <begin position="397"/>
        <end position="416"/>
    </location>
</feature>
<feature type="transmembrane region" description="Helical" evidence="6">
    <location>
        <begin position="428"/>
        <end position="445"/>
    </location>
</feature>
<dbReference type="InterPro" id="IPR020846">
    <property type="entry name" value="MFS_dom"/>
</dbReference>
<reference evidence="8 9" key="1">
    <citation type="submission" date="2024-04" db="EMBL/GenBank/DDBJ databases">
        <title>Symmetric and asymmetric DNA N6-adenine methylation regulates different biological responses in Mucorales.</title>
        <authorList>
            <consortium name="Lawrence Berkeley National Laboratory"/>
            <person name="Lax C."/>
            <person name="Mondo S.J."/>
            <person name="Osorio-Concepcion M."/>
            <person name="Muszewska A."/>
            <person name="Corrochano-Luque M."/>
            <person name="Gutierrez G."/>
            <person name="Riley R."/>
            <person name="Lipzen A."/>
            <person name="Guo J."/>
            <person name="Hundley H."/>
            <person name="Amirebrahimi M."/>
            <person name="Ng V."/>
            <person name="Lorenzo-Gutierrez D."/>
            <person name="Binder U."/>
            <person name="Yang J."/>
            <person name="Song Y."/>
            <person name="Canovas D."/>
            <person name="Navarro E."/>
            <person name="Freitag M."/>
            <person name="Gabaldon T."/>
            <person name="Grigoriev I.V."/>
            <person name="Corrochano L.M."/>
            <person name="Nicolas F.E."/>
            <person name="Garre V."/>
        </authorList>
    </citation>
    <scope>NUCLEOTIDE SEQUENCE [LARGE SCALE GENOMIC DNA]</scope>
    <source>
        <strain evidence="8 9">L51</strain>
    </source>
</reference>
<evidence type="ECO:0000256" key="1">
    <source>
        <dbReference type="ARBA" id="ARBA00004141"/>
    </source>
</evidence>
<evidence type="ECO:0000313" key="8">
    <source>
        <dbReference type="EMBL" id="KAL0082749.1"/>
    </source>
</evidence>
<proteinExistence type="predicted"/>
<feature type="transmembrane region" description="Helical" evidence="6">
    <location>
        <begin position="342"/>
        <end position="362"/>
    </location>
</feature>
<dbReference type="InterPro" id="IPR011701">
    <property type="entry name" value="MFS"/>
</dbReference>
<evidence type="ECO:0000256" key="2">
    <source>
        <dbReference type="ARBA" id="ARBA00022448"/>
    </source>
</evidence>
<feature type="transmembrane region" description="Helical" evidence="6">
    <location>
        <begin position="306"/>
        <end position="330"/>
    </location>
</feature>
<feature type="transmembrane region" description="Helical" evidence="6">
    <location>
        <begin position="369"/>
        <end position="391"/>
    </location>
</feature>
<gene>
    <name evidence="8" type="ORF">J3Q64DRAFT_1814965</name>
</gene>
<keyword evidence="9" id="KW-1185">Reference proteome</keyword>
<dbReference type="Gene3D" id="1.20.1250.20">
    <property type="entry name" value="MFS general substrate transporter like domains"/>
    <property type="match status" value="1"/>
</dbReference>
<feature type="transmembrane region" description="Helical" evidence="6">
    <location>
        <begin position="110"/>
        <end position="128"/>
    </location>
</feature>
<feature type="domain" description="Major facilitator superfamily (MFS) profile" evidence="7">
    <location>
        <begin position="77"/>
        <end position="516"/>
    </location>
</feature>
<evidence type="ECO:0000256" key="6">
    <source>
        <dbReference type="SAM" id="Phobius"/>
    </source>
</evidence>
<feature type="transmembrane region" description="Helical" evidence="6">
    <location>
        <begin position="74"/>
        <end position="90"/>
    </location>
</feature>
<feature type="transmembrane region" description="Helical" evidence="6">
    <location>
        <begin position="236"/>
        <end position="259"/>
    </location>
</feature>
<evidence type="ECO:0000313" key="9">
    <source>
        <dbReference type="Proteomes" id="UP001448207"/>
    </source>
</evidence>
<evidence type="ECO:0000259" key="7">
    <source>
        <dbReference type="PROSITE" id="PS50850"/>
    </source>
</evidence>
<dbReference type="PROSITE" id="PS50850">
    <property type="entry name" value="MFS"/>
    <property type="match status" value="1"/>
</dbReference>
<comment type="subcellular location">
    <subcellularLocation>
        <location evidence="1">Membrane</location>
        <topology evidence="1">Multi-pass membrane protein</topology>
    </subcellularLocation>
</comment>